<dbReference type="Proteomes" id="UP001247805">
    <property type="component" value="Unassembled WGS sequence"/>
</dbReference>
<comment type="caution">
    <text evidence="4">The sequence shown here is derived from an EMBL/GenBank/DDBJ whole genome shotgun (WGS) entry which is preliminary data.</text>
</comment>
<feature type="domain" description="Gfo/Idh/MocA-like oxidoreductase N-terminal" evidence="2">
    <location>
        <begin position="7"/>
        <end position="123"/>
    </location>
</feature>
<dbReference type="SUPFAM" id="SSF55347">
    <property type="entry name" value="Glyceraldehyde-3-phosphate dehydrogenase-like, C-terminal domain"/>
    <property type="match status" value="1"/>
</dbReference>
<evidence type="ECO:0000259" key="3">
    <source>
        <dbReference type="Pfam" id="PF22725"/>
    </source>
</evidence>
<dbReference type="SUPFAM" id="SSF51735">
    <property type="entry name" value="NAD(P)-binding Rossmann-fold domains"/>
    <property type="match status" value="1"/>
</dbReference>
<accession>A0ABU3SYB9</accession>
<dbReference type="PANTHER" id="PTHR43708:SF8">
    <property type="entry name" value="OXIDOREDUCTASE"/>
    <property type="match status" value="1"/>
</dbReference>
<dbReference type="InterPro" id="IPR055170">
    <property type="entry name" value="GFO_IDH_MocA-like_dom"/>
</dbReference>
<dbReference type="Gene3D" id="3.40.50.720">
    <property type="entry name" value="NAD(P)-binding Rossmann-like Domain"/>
    <property type="match status" value="1"/>
</dbReference>
<evidence type="ECO:0000313" key="4">
    <source>
        <dbReference type="EMBL" id="MDU0355009.1"/>
    </source>
</evidence>
<dbReference type="InterPro" id="IPR051317">
    <property type="entry name" value="Gfo/Idh/MocA_oxidoreduct"/>
</dbReference>
<dbReference type="Gene3D" id="3.30.360.10">
    <property type="entry name" value="Dihydrodipicolinate Reductase, domain 2"/>
    <property type="match status" value="1"/>
</dbReference>
<reference evidence="4 5" key="1">
    <citation type="submission" date="2023-10" db="EMBL/GenBank/DDBJ databases">
        <title>Glaciecola aquimarina strain GGW-M5 nov., isolated from a coastal seawater.</title>
        <authorList>
            <person name="Bayburt H."/>
            <person name="Kim J.M."/>
            <person name="Choi B.J."/>
            <person name="Jeon C.O."/>
        </authorList>
    </citation>
    <scope>NUCLEOTIDE SEQUENCE [LARGE SCALE GENOMIC DNA]</scope>
    <source>
        <strain evidence="4 5">KCTC 32108</strain>
    </source>
</reference>
<dbReference type="InterPro" id="IPR000683">
    <property type="entry name" value="Gfo/Idh/MocA-like_OxRdtase_N"/>
</dbReference>
<evidence type="ECO:0000259" key="2">
    <source>
        <dbReference type="Pfam" id="PF01408"/>
    </source>
</evidence>
<keyword evidence="1" id="KW-0732">Signal</keyword>
<dbReference type="Pfam" id="PF22725">
    <property type="entry name" value="GFO_IDH_MocA_C3"/>
    <property type="match status" value="1"/>
</dbReference>
<protein>
    <submittedName>
        <fullName evidence="4">Gfo/Idh/MocA family oxidoreductase</fullName>
    </submittedName>
</protein>
<proteinExistence type="predicted"/>
<dbReference type="Pfam" id="PF01408">
    <property type="entry name" value="GFO_IDH_MocA"/>
    <property type="match status" value="1"/>
</dbReference>
<dbReference type="EMBL" id="JAWDIO010000002">
    <property type="protein sequence ID" value="MDU0355009.1"/>
    <property type="molecule type" value="Genomic_DNA"/>
</dbReference>
<dbReference type="PANTHER" id="PTHR43708">
    <property type="entry name" value="CONSERVED EXPRESSED OXIDOREDUCTASE (EUROFUNG)"/>
    <property type="match status" value="1"/>
</dbReference>
<name>A0ABU3SYB9_9ALTE</name>
<gene>
    <name evidence="4" type="ORF">RS130_14835</name>
</gene>
<dbReference type="InterPro" id="IPR036291">
    <property type="entry name" value="NAD(P)-bd_dom_sf"/>
</dbReference>
<dbReference type="RefSeq" id="WP_316026569.1">
    <property type="nucleotide sequence ID" value="NZ_JAWDIO010000002.1"/>
</dbReference>
<keyword evidence="5" id="KW-1185">Reference proteome</keyword>
<evidence type="ECO:0000256" key="1">
    <source>
        <dbReference type="ARBA" id="ARBA00022729"/>
    </source>
</evidence>
<feature type="domain" description="GFO/IDH/MocA-like oxidoreductase" evidence="3">
    <location>
        <begin position="133"/>
        <end position="262"/>
    </location>
</feature>
<evidence type="ECO:0000313" key="5">
    <source>
        <dbReference type="Proteomes" id="UP001247805"/>
    </source>
</evidence>
<organism evidence="4 5">
    <name type="scientific">Paraglaciecola aquimarina</name>
    <dbReference type="NCBI Taxonomy" id="1235557"/>
    <lineage>
        <taxon>Bacteria</taxon>
        <taxon>Pseudomonadati</taxon>
        <taxon>Pseudomonadota</taxon>
        <taxon>Gammaproteobacteria</taxon>
        <taxon>Alteromonadales</taxon>
        <taxon>Alteromonadaceae</taxon>
        <taxon>Paraglaciecola</taxon>
    </lineage>
</organism>
<sequence>MSKQSLKVVCSGTGYFSQFHYDAWSRLSNVNIVGVCNRTKKAADEFAEKYAIPHSCDNLESLLMLTKPDLVDIITPPATHLTAVKIAARLGIDVICQKPFGETLEVAKQMVKIAEEAGIKLIVHENFRFMPWYRKIKQVLDSGSLGDVLNAEFRLRTGDGQGPEAYLSRQPYFQHMPKFLVHETAIHFIDTFRYLFGEPKSVYADLRRCNDNIQGEDAGIILFDFGNNMRAIFDGNRLLDHATTNPRRTMGEMKISGTKGELSLDGEARIWLRGFTEHKASELAYQWNDQNFGGDCVFNTIEHILQHYLTAQPIENTGKEYLANIRLEEAVYQSSFEARKIPLQSQTT</sequence>